<feature type="transmembrane region" description="Helical" evidence="1">
    <location>
        <begin position="149"/>
        <end position="168"/>
    </location>
</feature>
<organism evidence="2 4">
    <name type="scientific">Campylobacter hyointestinalis subsp. hyointestinalis</name>
    <dbReference type="NCBI Taxonomy" id="91352"/>
    <lineage>
        <taxon>Bacteria</taxon>
        <taxon>Pseudomonadati</taxon>
        <taxon>Campylobacterota</taxon>
        <taxon>Epsilonproteobacteria</taxon>
        <taxon>Campylobacterales</taxon>
        <taxon>Campylobacteraceae</taxon>
        <taxon>Campylobacter</taxon>
    </lineage>
</organism>
<name>A0A0S4RUT5_CAMHY</name>
<sequence>MSKTDKNQEVDFNDDKTTDDEKPLFIIKDYDEKLFGVAIGVVIIMFIVYVLTTTTAYERSIEVCSFRHNNLLAISYGLLTYIILHLLFFKSAVISFYKNKITRTKGKKYNEIILNNTVNCYMGHLYFFSIFDESNNLNEIKYKPNKLKFIIRIPLSTIIPYFPIRYILSFFTYKEVSLNLKVLIVIDKNLNIISIPYYNNDKERIGTYFRDSLNINIEKLEARYSFDNFIKHLKGKI</sequence>
<keyword evidence="1" id="KW-0812">Transmembrane</keyword>
<evidence type="ECO:0000313" key="2">
    <source>
        <dbReference type="EMBL" id="CUU74492.1"/>
    </source>
</evidence>
<evidence type="ECO:0000313" key="3">
    <source>
        <dbReference type="EMBL" id="CUU75079.1"/>
    </source>
</evidence>
<feature type="transmembrane region" description="Helical" evidence="1">
    <location>
        <begin position="72"/>
        <end position="97"/>
    </location>
</feature>
<evidence type="ECO:0000256" key="1">
    <source>
        <dbReference type="SAM" id="Phobius"/>
    </source>
</evidence>
<dbReference type="Proteomes" id="UP000052237">
    <property type="component" value="Unassembled WGS sequence"/>
</dbReference>
<dbReference type="GeneID" id="29473106"/>
<dbReference type="EMBL" id="FAVB01000001">
    <property type="protein sequence ID" value="CUU74492.1"/>
    <property type="molecule type" value="Genomic_DNA"/>
</dbReference>
<dbReference type="EMBL" id="FAUW01000002">
    <property type="protein sequence ID" value="CUU75079.1"/>
    <property type="molecule type" value="Genomic_DNA"/>
</dbReference>
<feature type="transmembrane region" description="Helical" evidence="1">
    <location>
        <begin position="34"/>
        <end position="52"/>
    </location>
</feature>
<evidence type="ECO:0000313" key="5">
    <source>
        <dbReference type="Proteomes" id="UP000052257"/>
    </source>
</evidence>
<dbReference type="AlphaFoldDB" id="A0A0S4RUT5"/>
<evidence type="ECO:0000313" key="4">
    <source>
        <dbReference type="Proteomes" id="UP000052237"/>
    </source>
</evidence>
<keyword evidence="1" id="KW-1133">Transmembrane helix</keyword>
<keyword evidence="4" id="KW-1185">Reference proteome</keyword>
<accession>A0A9W5APF3</accession>
<reference evidence="4 5" key="1">
    <citation type="submission" date="2015-11" db="EMBL/GenBank/DDBJ databases">
        <authorList>
            <consortium name="Pathogen Informatics"/>
        </authorList>
    </citation>
    <scope>NUCLEOTIDE SEQUENCE [LARGE SCALE GENOMIC DNA]</scope>
    <source>
        <strain evidence="2 4">006A-0059</strain>
        <strain evidence="3 5">006A-0191</strain>
    </source>
</reference>
<comment type="caution">
    <text evidence="2">The sequence shown here is derived from an EMBL/GenBank/DDBJ whole genome shotgun (WGS) entry which is preliminary data.</text>
</comment>
<feature type="transmembrane region" description="Helical" evidence="1">
    <location>
        <begin position="109"/>
        <end position="129"/>
    </location>
</feature>
<proteinExistence type="predicted"/>
<dbReference type="Proteomes" id="UP000052257">
    <property type="component" value="Unassembled WGS sequence"/>
</dbReference>
<dbReference type="RefSeq" id="WP_059430933.1">
    <property type="nucleotide sequence ID" value="NZ_FAUT01000001.1"/>
</dbReference>
<gene>
    <name evidence="2" type="ORF">ERS686654_00613</name>
    <name evidence="3" type="ORF">ERS739220_00610</name>
</gene>
<protein>
    <submittedName>
        <fullName evidence="2">Uncharacterized protein</fullName>
    </submittedName>
</protein>
<keyword evidence="1" id="KW-0472">Membrane</keyword>
<accession>A0A0S4RUT5</accession>